<evidence type="ECO:0000256" key="11">
    <source>
        <dbReference type="ARBA" id="ARBA00032200"/>
    </source>
</evidence>
<keyword evidence="10 13" id="KW-0472">Membrane</keyword>
<comment type="similarity">
    <text evidence="2">Belongs to the ATPase C chain family.</text>
</comment>
<feature type="domain" description="V-ATPase proteolipid subunit C-like" evidence="15">
    <location>
        <begin position="59"/>
        <end position="117"/>
    </location>
</feature>
<keyword evidence="17" id="KW-1185">Reference proteome</keyword>
<evidence type="ECO:0000256" key="2">
    <source>
        <dbReference type="ARBA" id="ARBA00006704"/>
    </source>
</evidence>
<feature type="transmembrane region" description="Helical" evidence="13">
    <location>
        <begin position="97"/>
        <end position="118"/>
    </location>
</feature>
<keyword evidence="6" id="KW-0375">Hydrogen ion transport</keyword>
<keyword evidence="9" id="KW-0446">Lipid-binding</keyword>
<comment type="subcellular location">
    <subcellularLocation>
        <location evidence="1">Membrane</location>
        <topology evidence="1">Multi-pass membrane protein</topology>
    </subcellularLocation>
</comment>
<evidence type="ECO:0000256" key="6">
    <source>
        <dbReference type="ARBA" id="ARBA00022781"/>
    </source>
</evidence>
<evidence type="ECO:0000313" key="17">
    <source>
        <dbReference type="Proteomes" id="UP000609651"/>
    </source>
</evidence>
<organism evidence="16 17">
    <name type="scientific">Alienimonas chondri</name>
    <dbReference type="NCBI Taxonomy" id="2681879"/>
    <lineage>
        <taxon>Bacteria</taxon>
        <taxon>Pseudomonadati</taxon>
        <taxon>Planctomycetota</taxon>
        <taxon>Planctomycetia</taxon>
        <taxon>Planctomycetales</taxon>
        <taxon>Planctomycetaceae</taxon>
        <taxon>Alienimonas</taxon>
    </lineage>
</organism>
<comment type="caution">
    <text evidence="16">The sequence shown here is derived from an EMBL/GenBank/DDBJ whole genome shotgun (WGS) entry which is preliminary data.</text>
</comment>
<dbReference type="SUPFAM" id="SSF81333">
    <property type="entry name" value="F1F0 ATP synthase subunit C"/>
    <property type="match status" value="1"/>
</dbReference>
<keyword evidence="3" id="KW-0813">Transport</keyword>
<keyword evidence="8" id="KW-0406">Ion transport</keyword>
<protein>
    <recommendedName>
        <fullName evidence="11">ATP synthase F(0) sector subunit c</fullName>
    </recommendedName>
    <alternativeName>
        <fullName evidence="12">F-type ATPase subunit c</fullName>
    </alternativeName>
</protein>
<dbReference type="InterPro" id="IPR002379">
    <property type="entry name" value="ATPase_proteolipid_c-like_dom"/>
</dbReference>
<evidence type="ECO:0000313" key="16">
    <source>
        <dbReference type="EMBL" id="NNJ27405.1"/>
    </source>
</evidence>
<evidence type="ECO:0000256" key="9">
    <source>
        <dbReference type="ARBA" id="ARBA00023121"/>
    </source>
</evidence>
<dbReference type="Proteomes" id="UP000609651">
    <property type="component" value="Unassembled WGS sequence"/>
</dbReference>
<keyword evidence="14" id="KW-0732">Signal</keyword>
<dbReference type="InterPro" id="IPR038662">
    <property type="entry name" value="ATP_synth_F0_csu_sf"/>
</dbReference>
<dbReference type="InterPro" id="IPR000454">
    <property type="entry name" value="ATP_synth_F0_csu"/>
</dbReference>
<dbReference type="EMBL" id="WTPX01000149">
    <property type="protein sequence ID" value="NNJ27405.1"/>
    <property type="molecule type" value="Genomic_DNA"/>
</dbReference>
<dbReference type="CDD" id="cd18121">
    <property type="entry name" value="ATP-synt_Fo_c"/>
    <property type="match status" value="1"/>
</dbReference>
<accession>A0ABX1VHP9</accession>
<feature type="signal peptide" evidence="14">
    <location>
        <begin position="1"/>
        <end position="30"/>
    </location>
</feature>
<evidence type="ECO:0000256" key="1">
    <source>
        <dbReference type="ARBA" id="ARBA00004141"/>
    </source>
</evidence>
<sequence>MLRTLRPATLLKAFALAVLVFAAAPDAASAQLTPPVVYEAADVDEAETVASASRVQLPAIGIGLAVIGGGLGIGLCGFAATGAMARQPEIAGQIQTAMLIAAVLIEGATIIGLAFCLAV</sequence>
<evidence type="ECO:0000256" key="12">
    <source>
        <dbReference type="ARBA" id="ARBA00032887"/>
    </source>
</evidence>
<dbReference type="InterPro" id="IPR020537">
    <property type="entry name" value="ATP_synth_F0_csu_DDCD_BS"/>
</dbReference>
<dbReference type="Gene3D" id="1.20.20.10">
    <property type="entry name" value="F1F0 ATP synthase subunit C"/>
    <property type="match status" value="1"/>
</dbReference>
<evidence type="ECO:0000256" key="5">
    <source>
        <dbReference type="ARBA" id="ARBA00022692"/>
    </source>
</evidence>
<name>A0ABX1VHP9_9PLAN</name>
<feature type="chain" id="PRO_5046364593" description="ATP synthase F(0) sector subunit c" evidence="14">
    <location>
        <begin position="31"/>
        <end position="119"/>
    </location>
</feature>
<dbReference type="Pfam" id="PF00137">
    <property type="entry name" value="ATP-synt_C"/>
    <property type="match status" value="1"/>
</dbReference>
<reference evidence="16 17" key="1">
    <citation type="journal article" date="2020" name="Syst. Appl. Microbiol.">
        <title>Alienimonas chondri sp. nov., a novel planctomycete isolated from the biofilm of the red alga Chondrus crispus.</title>
        <authorList>
            <person name="Vitorino I."/>
            <person name="Albuquerque L."/>
            <person name="Wiegand S."/>
            <person name="Kallscheuer N."/>
            <person name="da Costa M.S."/>
            <person name="Lobo-da-Cunha A."/>
            <person name="Jogler C."/>
            <person name="Lage O.M."/>
        </authorList>
    </citation>
    <scope>NUCLEOTIDE SEQUENCE [LARGE SCALE GENOMIC DNA]</scope>
    <source>
        <strain evidence="16 17">LzC2</strain>
    </source>
</reference>
<keyword evidence="5 13" id="KW-0812">Transmembrane</keyword>
<dbReference type="PRINTS" id="PR00124">
    <property type="entry name" value="ATPASEC"/>
</dbReference>
<dbReference type="InterPro" id="IPR035921">
    <property type="entry name" value="F/V-ATP_Csub_sf"/>
</dbReference>
<evidence type="ECO:0000256" key="13">
    <source>
        <dbReference type="SAM" id="Phobius"/>
    </source>
</evidence>
<evidence type="ECO:0000256" key="4">
    <source>
        <dbReference type="ARBA" id="ARBA00022547"/>
    </source>
</evidence>
<evidence type="ECO:0000259" key="15">
    <source>
        <dbReference type="Pfam" id="PF00137"/>
    </source>
</evidence>
<evidence type="ECO:0000256" key="14">
    <source>
        <dbReference type="SAM" id="SignalP"/>
    </source>
</evidence>
<keyword evidence="7 13" id="KW-1133">Transmembrane helix</keyword>
<evidence type="ECO:0000256" key="10">
    <source>
        <dbReference type="ARBA" id="ARBA00023136"/>
    </source>
</evidence>
<gene>
    <name evidence="16" type="primary">atpH</name>
    <name evidence="16" type="ORF">LzC2_35070</name>
</gene>
<evidence type="ECO:0000256" key="3">
    <source>
        <dbReference type="ARBA" id="ARBA00022448"/>
    </source>
</evidence>
<dbReference type="PROSITE" id="PS00605">
    <property type="entry name" value="ATPASE_C"/>
    <property type="match status" value="1"/>
</dbReference>
<evidence type="ECO:0000256" key="8">
    <source>
        <dbReference type="ARBA" id="ARBA00023065"/>
    </source>
</evidence>
<feature type="transmembrane region" description="Helical" evidence="13">
    <location>
        <begin position="59"/>
        <end position="85"/>
    </location>
</feature>
<proteinExistence type="inferred from homology"/>
<keyword evidence="4" id="KW-0138">CF(0)</keyword>
<evidence type="ECO:0000256" key="7">
    <source>
        <dbReference type="ARBA" id="ARBA00022989"/>
    </source>
</evidence>